<evidence type="ECO:0000256" key="1">
    <source>
        <dbReference type="SAM" id="Phobius"/>
    </source>
</evidence>
<protein>
    <recommendedName>
        <fullName evidence="4">DUF4260 family protein</fullName>
    </recommendedName>
</protein>
<organism evidence="2 3">
    <name type="scientific">Enemella evansiae</name>
    <dbReference type="NCBI Taxonomy" id="2016499"/>
    <lineage>
        <taxon>Bacteria</taxon>
        <taxon>Bacillati</taxon>
        <taxon>Actinomycetota</taxon>
        <taxon>Actinomycetes</taxon>
        <taxon>Propionibacteriales</taxon>
        <taxon>Propionibacteriaceae</taxon>
        <taxon>Enemella</taxon>
    </lineage>
</organism>
<dbReference type="Proteomes" id="UP000215896">
    <property type="component" value="Unassembled WGS sequence"/>
</dbReference>
<keyword evidence="1" id="KW-0812">Transmembrane</keyword>
<dbReference type="EMBL" id="NMVO01000012">
    <property type="protein sequence ID" value="OYO14270.1"/>
    <property type="molecule type" value="Genomic_DNA"/>
</dbReference>
<gene>
    <name evidence="2" type="ORF">CGZ94_06475</name>
</gene>
<evidence type="ECO:0000313" key="2">
    <source>
        <dbReference type="EMBL" id="OYO14270.1"/>
    </source>
</evidence>
<evidence type="ECO:0008006" key="4">
    <source>
        <dbReference type="Google" id="ProtNLM"/>
    </source>
</evidence>
<dbReference type="OrthoDB" id="9813911at2"/>
<evidence type="ECO:0000313" key="3">
    <source>
        <dbReference type="Proteomes" id="UP000215896"/>
    </source>
</evidence>
<sequence length="131" mass="14149">MIRMLWGSVGVAVLAFAVFEAVKYGGWTWLALAFGVLGPDLAFLAGLGADPRETGRGRLAPKAVPAYNLAHRAWLPILFLVVVSLLPIAHAVFVPWFVFGLAWLTHIAIDRAAGYGLRDAEGWVRGRVPVA</sequence>
<proteinExistence type="predicted"/>
<feature type="transmembrane region" description="Helical" evidence="1">
    <location>
        <begin position="31"/>
        <end position="49"/>
    </location>
</feature>
<comment type="caution">
    <text evidence="2">The sequence shown here is derived from an EMBL/GenBank/DDBJ whole genome shotgun (WGS) entry which is preliminary data.</text>
</comment>
<keyword evidence="1" id="KW-0472">Membrane</keyword>
<name>A0A255GEK2_9ACTN</name>
<keyword evidence="1" id="KW-1133">Transmembrane helix</keyword>
<dbReference type="InterPro" id="IPR025356">
    <property type="entry name" value="DUF4260"/>
</dbReference>
<accession>A0A255GEK2</accession>
<dbReference type="AlphaFoldDB" id="A0A255GEK2"/>
<reference evidence="2 3" key="1">
    <citation type="submission" date="2017-07" db="EMBL/GenBank/DDBJ databases">
        <title>Draft whole genome sequences of clinical Proprionibacteriaceae strains.</title>
        <authorList>
            <person name="Bernier A.-M."/>
            <person name="Bernard K."/>
            <person name="Domingo M.-C."/>
        </authorList>
    </citation>
    <scope>NUCLEOTIDE SEQUENCE [LARGE SCALE GENOMIC DNA]</scope>
    <source>
        <strain evidence="2 3">NML 030167</strain>
    </source>
</reference>
<dbReference type="Pfam" id="PF14079">
    <property type="entry name" value="DUF4260"/>
    <property type="match status" value="1"/>
</dbReference>
<keyword evidence="3" id="KW-1185">Reference proteome</keyword>